<keyword evidence="4" id="KW-1185">Reference proteome</keyword>
<organism evidence="3 4">
    <name type="scientific">Trypanosoma conorhini</name>
    <dbReference type="NCBI Taxonomy" id="83891"/>
    <lineage>
        <taxon>Eukaryota</taxon>
        <taxon>Discoba</taxon>
        <taxon>Euglenozoa</taxon>
        <taxon>Kinetoplastea</taxon>
        <taxon>Metakinetoplastina</taxon>
        <taxon>Trypanosomatida</taxon>
        <taxon>Trypanosomatidae</taxon>
        <taxon>Trypanosoma</taxon>
    </lineage>
</organism>
<evidence type="ECO:0008006" key="5">
    <source>
        <dbReference type="Google" id="ProtNLM"/>
    </source>
</evidence>
<evidence type="ECO:0000313" key="3">
    <source>
        <dbReference type="EMBL" id="RNF27005.1"/>
    </source>
</evidence>
<feature type="transmembrane region" description="Helical" evidence="2">
    <location>
        <begin position="182"/>
        <end position="205"/>
    </location>
</feature>
<keyword evidence="2" id="KW-0472">Membrane</keyword>
<dbReference type="GeneID" id="40314372"/>
<accession>A0A422QAR8</accession>
<feature type="transmembrane region" description="Helical" evidence="2">
    <location>
        <begin position="225"/>
        <end position="247"/>
    </location>
</feature>
<proteinExistence type="predicted"/>
<dbReference type="Proteomes" id="UP000284403">
    <property type="component" value="Unassembled WGS sequence"/>
</dbReference>
<dbReference type="OrthoDB" id="10639868at2759"/>
<feature type="region of interest" description="Disordered" evidence="1">
    <location>
        <begin position="123"/>
        <end position="145"/>
    </location>
</feature>
<comment type="caution">
    <text evidence="3">The sequence shown here is derived from an EMBL/GenBank/DDBJ whole genome shotgun (WGS) entry which is preliminary data.</text>
</comment>
<dbReference type="EMBL" id="MKKU01000020">
    <property type="protein sequence ID" value="RNF27005.1"/>
    <property type="molecule type" value="Genomic_DNA"/>
</dbReference>
<dbReference type="RefSeq" id="XP_029232211.1">
    <property type="nucleotide sequence ID" value="XM_029367701.1"/>
</dbReference>
<evidence type="ECO:0000256" key="1">
    <source>
        <dbReference type="SAM" id="MobiDB-lite"/>
    </source>
</evidence>
<feature type="transmembrane region" description="Helical" evidence="2">
    <location>
        <begin position="421"/>
        <end position="442"/>
    </location>
</feature>
<reference evidence="3 4" key="1">
    <citation type="journal article" date="2018" name="BMC Genomics">
        <title>Genomic comparison of Trypanosoma conorhini and Trypanosoma rangeli to Trypanosoma cruzi strains of high and low virulence.</title>
        <authorList>
            <person name="Bradwell K.R."/>
            <person name="Koparde V.N."/>
            <person name="Matveyev A.V."/>
            <person name="Serrano M.G."/>
            <person name="Alves J.M."/>
            <person name="Parikh H."/>
            <person name="Huang B."/>
            <person name="Lee V."/>
            <person name="Espinosa-Alvarez O."/>
            <person name="Ortiz P.A."/>
            <person name="Costa-Martins A.G."/>
            <person name="Teixeira M.M."/>
            <person name="Buck G.A."/>
        </authorList>
    </citation>
    <scope>NUCLEOTIDE SEQUENCE [LARGE SCALE GENOMIC DNA]</scope>
    <source>
        <strain evidence="3 4">025E</strain>
    </source>
</reference>
<evidence type="ECO:0000256" key="2">
    <source>
        <dbReference type="SAM" id="Phobius"/>
    </source>
</evidence>
<dbReference type="AlphaFoldDB" id="A0A422QAR8"/>
<keyword evidence="2" id="KW-0812">Transmembrane</keyword>
<evidence type="ECO:0000313" key="4">
    <source>
        <dbReference type="Proteomes" id="UP000284403"/>
    </source>
</evidence>
<gene>
    <name evidence="3" type="ORF">Tco025E_00761</name>
</gene>
<sequence length="461" mass="50289">MPTTSVAEQLHPIGGATLLAENGRPCLLFDANEATTVSPEGWDAATNAQEEAGSTFFGGVNLLASPATQSGSQDMRAEEPGIPVQRRHVVYEYGDGAFIPGALHNEILANRAEMREQESVREAQSQLFAPPAHDTTGNSGGGRGGVSSLQTASFDGFNHNLHAEELRGVVRAFLKCMRHTELLCKTFTAGAALLSLLVVCMGKYQNNLLGDTLLVYFALAHTFDAPMFLFLFLLLLVTSLAPMAFALSEAQWRPVQRLHTLYSSSSVTPRVDERRRSENLTSTRLGMSVMPCAVPSMGPRPLLVDSGRGSILTRSLQLPNTSPRRGEATTAASYTDPNAAPVENTKEPRVTRDIVATESILAGRLLGLKPVSPWLLLLSPRVWIYLAGLVLTVVEVACTEEWSSQDILAMKVNGYDTKARLLFVILTVRAVLLLISLLLVLIDWYREYDKHLFTEEPAGRQ</sequence>
<feature type="region of interest" description="Disordered" evidence="1">
    <location>
        <begin position="318"/>
        <end position="344"/>
    </location>
</feature>
<name>A0A422QAR8_9TRYP</name>
<keyword evidence="2" id="KW-1133">Transmembrane helix</keyword>
<protein>
    <recommendedName>
        <fullName evidence="5">Transmembrane protein</fullName>
    </recommendedName>
</protein>